<sequence length="749" mass="85360">MAFNNYKDNKSTGIIQAPYRFVPLSNLVVIPEWAEQVSHDKPFKDGICGELELLITTQGDVCVGGEQIPATKSEPGKVNFFTTPDNKIAIPASSLKGMLRNTLEIATYSKMKQVEEQKLGVRDIREANNFYHKAIKDPETGWLKFEEGVWKIYPCEFARIHQKDIIRSLGISYSTWTSVSSIMGRYDVMNKVCPPINFELAKKKNRNGQQVAIASKSKNAESGNIVVTGQPGKFYFENNPSQPKSAKKYEFVFFNYEHDVEPLDVSAEVFQGFQQIYADTAEWQFWRNQLSNKNFKGIPVFFHCEPDNDEVVISLGLSMMYKLPYKYNIYDAIKHTSEKHLTSEFYDFSDLIFGSIDENNATDKGSLKGRVNIGQAFLTDNLKPKLTYNSPTVLSSPKPTYYPMYIKQVKTQVFTQLMEDNVEISGWKRYPLKTTKILPPPQGAGKSVQVQLQTVGKDVKFLSKLRFHNLKPMELGALLWVLDFGGRENLRHSIGIGKPYGLGQITIRIMQSRLRTNDINSQNIELESCRQSFIDYMSERLGGDFESQPEIHTLMAYALPNAIKSLDYMPLADFANKRHSSNVNFFRNMFSSPQDTITIPNNKVSVINSFVDIDIVSSSSNEQNDQLLVTQNQAVDVINSSNILGNTLAKQIDDFLNTNKSGMTNELYLLDEIEKPKSKFSEHKAKIAEYIKEQYISQGKWREQSSSNKAERKLFDQTNRIKRLLISNIHDSKAEKVESKTPKTIYYDL</sequence>
<feature type="domain" description="CRISPR type III-associated protein" evidence="2">
    <location>
        <begin position="55"/>
        <end position="247"/>
    </location>
</feature>
<gene>
    <name evidence="3" type="ORF">A9306_09235</name>
</gene>
<evidence type="ECO:0000313" key="4">
    <source>
        <dbReference type="Proteomes" id="UP000092616"/>
    </source>
</evidence>
<dbReference type="GO" id="GO:0051607">
    <property type="term" value="P:defense response to virus"/>
    <property type="evidence" value="ECO:0007669"/>
    <property type="project" value="UniProtKB-KW"/>
</dbReference>
<dbReference type="InterPro" id="IPR023825">
    <property type="entry name" value="CRISPR-assoc_RAMP_BGP1436"/>
</dbReference>
<accession>A0A1B8QCY6</accession>
<reference evidence="3 4" key="1">
    <citation type="submission" date="2016-06" db="EMBL/GenBank/DDBJ databases">
        <title>Draft genome of Moraxella atlantae CCUG 59586.</title>
        <authorList>
            <person name="Salva-Serra F."/>
            <person name="Engstrom-Jakobsson H."/>
            <person name="Thorell K."/>
            <person name="Gonzales-Siles L."/>
            <person name="Karlsson R."/>
            <person name="Boulund F."/>
            <person name="Engstrand L."/>
            <person name="Kristiansson E."/>
            <person name="Moore E."/>
        </authorList>
    </citation>
    <scope>NUCLEOTIDE SEQUENCE [LARGE SCALE GENOMIC DNA]</scope>
    <source>
        <strain evidence="3 4">CCUG 59586</strain>
    </source>
</reference>
<keyword evidence="4" id="KW-1185">Reference proteome</keyword>
<dbReference type="Pfam" id="PF03787">
    <property type="entry name" value="RAMPs"/>
    <property type="match status" value="1"/>
</dbReference>
<dbReference type="Proteomes" id="UP000092616">
    <property type="component" value="Unassembled WGS sequence"/>
</dbReference>
<keyword evidence="1" id="KW-0051">Antiviral defense</keyword>
<proteinExistence type="predicted"/>
<dbReference type="NCBIfam" id="TIGR03986">
    <property type="entry name" value="TIGR03986 family CRISPR-associated RAMP protein"/>
    <property type="match status" value="1"/>
</dbReference>
<dbReference type="AlphaFoldDB" id="A0A1B8QCY6"/>
<comment type="caution">
    <text evidence="3">The sequence shown here is derived from an EMBL/GenBank/DDBJ whole genome shotgun (WGS) entry which is preliminary data.</text>
</comment>
<organism evidence="3 4">
    <name type="scientific">Faucicola atlantae</name>
    <dbReference type="NCBI Taxonomy" id="34059"/>
    <lineage>
        <taxon>Bacteria</taxon>
        <taxon>Pseudomonadati</taxon>
        <taxon>Pseudomonadota</taxon>
        <taxon>Gammaproteobacteria</taxon>
        <taxon>Moraxellales</taxon>
        <taxon>Moraxellaceae</taxon>
        <taxon>Faucicola</taxon>
    </lineage>
</organism>
<dbReference type="EMBL" id="LZNA01000042">
    <property type="protein sequence ID" value="OBX79174.1"/>
    <property type="molecule type" value="Genomic_DNA"/>
</dbReference>
<evidence type="ECO:0000259" key="2">
    <source>
        <dbReference type="Pfam" id="PF03787"/>
    </source>
</evidence>
<protein>
    <submittedName>
        <fullName evidence="3">CRISPR-associated RAMP family protein</fullName>
    </submittedName>
</protein>
<dbReference type="RefSeq" id="WP_067337619.1">
    <property type="nucleotide sequence ID" value="NZ_LZNA01000042.1"/>
</dbReference>
<name>A0A1B8QCY6_9GAMM</name>
<dbReference type="InterPro" id="IPR005537">
    <property type="entry name" value="RAMP_III_fam"/>
</dbReference>
<evidence type="ECO:0000256" key="1">
    <source>
        <dbReference type="ARBA" id="ARBA00023118"/>
    </source>
</evidence>
<evidence type="ECO:0000313" key="3">
    <source>
        <dbReference type="EMBL" id="OBX79174.1"/>
    </source>
</evidence>